<keyword evidence="7" id="KW-0132">Cell division</keyword>
<evidence type="ECO:0000256" key="2">
    <source>
        <dbReference type="ARBA" id="ARBA00004186"/>
    </source>
</evidence>
<keyword evidence="8" id="KW-0493">Microtubule</keyword>
<evidence type="ECO:0000256" key="5">
    <source>
        <dbReference type="ARBA" id="ARBA00022454"/>
    </source>
</evidence>
<dbReference type="OrthoDB" id="5599235at2759"/>
<dbReference type="GO" id="GO:0051301">
    <property type="term" value="P:cell division"/>
    <property type="evidence" value="ECO:0007669"/>
    <property type="project" value="UniProtKB-KW"/>
</dbReference>
<reference evidence="20 21" key="1">
    <citation type="submission" date="2014-02" db="EMBL/GenBank/DDBJ databases">
        <title>Single nucleus genome sequencing reveals high similarity among nuclei of an endomycorrhizal fungus.</title>
        <authorList>
            <person name="Lin K."/>
            <person name="Geurts R."/>
            <person name="Zhang Z."/>
            <person name="Limpens E."/>
            <person name="Saunders D.G."/>
            <person name="Mu D."/>
            <person name="Pang E."/>
            <person name="Cao H."/>
            <person name="Cha H."/>
            <person name="Lin T."/>
            <person name="Zhou Q."/>
            <person name="Shang Y."/>
            <person name="Li Y."/>
            <person name="Ivanov S."/>
            <person name="Sharma T."/>
            <person name="Velzen R.V."/>
            <person name="Ruijter N.D."/>
            <person name="Aanen D.K."/>
            <person name="Win J."/>
            <person name="Kamoun S."/>
            <person name="Bisseling T."/>
            <person name="Huang S."/>
        </authorList>
    </citation>
    <scope>NUCLEOTIDE SEQUENCE [LARGE SCALE GENOMIC DNA]</scope>
    <source>
        <strain evidence="21">DAOM197198w</strain>
    </source>
</reference>
<evidence type="ECO:0000256" key="7">
    <source>
        <dbReference type="ARBA" id="ARBA00022618"/>
    </source>
</evidence>
<keyword evidence="13" id="KW-0206">Cytoskeleton</keyword>
<dbReference type="GO" id="GO:0042729">
    <property type="term" value="C:DASH complex"/>
    <property type="evidence" value="ECO:0007669"/>
    <property type="project" value="InterPro"/>
</dbReference>
<comment type="caution">
    <text evidence="20">The sequence shown here is derived from an EMBL/GenBank/DDBJ whole genome shotgun (WGS) entry which is preliminary data.</text>
</comment>
<evidence type="ECO:0000256" key="3">
    <source>
        <dbReference type="ARBA" id="ARBA00004629"/>
    </source>
</evidence>
<evidence type="ECO:0000256" key="6">
    <source>
        <dbReference type="ARBA" id="ARBA00022490"/>
    </source>
</evidence>
<dbReference type="PANTHER" id="PTHR28216:SF1">
    <property type="entry name" value="DASH COMPLEX SUBUNIT DUO1"/>
    <property type="match status" value="1"/>
</dbReference>
<sequence length="207" mass="23618">MSSPIGVSTPTINDQEFPDNSLLNDNDSLIWYKDDITPRAKEINNDFDSLILNNNNNNNNNYHLDDFYFTKDDNVSPISSNCSNNSSVAFENMLPDYLTNGNENVENSLKKEYKSLLKMNEMFGKINNNMNQARINLQQFYTTVEQTDQLLDLWIGLLSQSVHTQKILCDPSWHGDSIVRKDAYTGRTSQTAPEMKDQKALHHGVTT</sequence>
<keyword evidence="11" id="KW-0995">Kinetochore</keyword>
<keyword evidence="9" id="KW-0498">Mitosis</keyword>
<keyword evidence="10" id="KW-0159">Chromosome partition</keyword>
<gene>
    <name evidence="20" type="ORF">RirG_212150</name>
</gene>
<keyword evidence="21" id="KW-1185">Reference proteome</keyword>
<comment type="similarity">
    <text evidence="4">Belongs to the DASH complex DUO1 family.</text>
</comment>
<evidence type="ECO:0000313" key="20">
    <source>
        <dbReference type="EMBL" id="EXX56875.1"/>
    </source>
</evidence>
<dbReference type="EMBL" id="JEMT01027499">
    <property type="protein sequence ID" value="EXX56875.1"/>
    <property type="molecule type" value="Genomic_DNA"/>
</dbReference>
<proteinExistence type="inferred from homology"/>
<dbReference type="GO" id="GO:0000278">
    <property type="term" value="P:mitotic cell cycle"/>
    <property type="evidence" value="ECO:0007669"/>
    <property type="project" value="InterPro"/>
</dbReference>
<evidence type="ECO:0000256" key="16">
    <source>
        <dbReference type="ARBA" id="ARBA00023328"/>
    </source>
</evidence>
<evidence type="ECO:0000256" key="11">
    <source>
        <dbReference type="ARBA" id="ARBA00022838"/>
    </source>
</evidence>
<evidence type="ECO:0000256" key="9">
    <source>
        <dbReference type="ARBA" id="ARBA00022776"/>
    </source>
</evidence>
<evidence type="ECO:0000256" key="19">
    <source>
        <dbReference type="SAM" id="MobiDB-lite"/>
    </source>
</evidence>
<keyword evidence="16" id="KW-0137">Centromere</keyword>
<keyword evidence="15" id="KW-0131">Cell cycle</keyword>
<evidence type="ECO:0000256" key="17">
    <source>
        <dbReference type="ARBA" id="ARBA00044152"/>
    </source>
</evidence>
<evidence type="ECO:0000256" key="18">
    <source>
        <dbReference type="ARBA" id="ARBA00044358"/>
    </source>
</evidence>
<dbReference type="GO" id="GO:0007059">
    <property type="term" value="P:chromosome segregation"/>
    <property type="evidence" value="ECO:0007669"/>
    <property type="project" value="UniProtKB-KW"/>
</dbReference>
<accession>A0A015IRL0</accession>
<evidence type="ECO:0000256" key="14">
    <source>
        <dbReference type="ARBA" id="ARBA00023242"/>
    </source>
</evidence>
<dbReference type="GO" id="GO:0072686">
    <property type="term" value="C:mitotic spindle"/>
    <property type="evidence" value="ECO:0007669"/>
    <property type="project" value="InterPro"/>
</dbReference>
<evidence type="ECO:0000256" key="13">
    <source>
        <dbReference type="ARBA" id="ARBA00023212"/>
    </source>
</evidence>
<protein>
    <recommendedName>
        <fullName evidence="17">DASH complex subunit DUO1</fullName>
    </recommendedName>
    <alternativeName>
        <fullName evidence="18">Outer kinetochore protein DUO1</fullName>
    </alternativeName>
</protein>
<dbReference type="Pfam" id="PF08651">
    <property type="entry name" value="DASH_Duo1"/>
    <property type="match status" value="1"/>
</dbReference>
<keyword evidence="5" id="KW-0158">Chromosome</keyword>
<keyword evidence="14" id="KW-0539">Nucleus</keyword>
<dbReference type="HOGENOM" id="CLU_1435115_0_0_1"/>
<dbReference type="SMR" id="A0A015IRL0"/>
<dbReference type="InterPro" id="IPR013960">
    <property type="entry name" value="DASH_Duo1"/>
</dbReference>
<organism evidence="20 21">
    <name type="scientific">Rhizophagus irregularis (strain DAOM 197198w)</name>
    <name type="common">Glomus intraradices</name>
    <dbReference type="NCBI Taxonomy" id="1432141"/>
    <lineage>
        <taxon>Eukaryota</taxon>
        <taxon>Fungi</taxon>
        <taxon>Fungi incertae sedis</taxon>
        <taxon>Mucoromycota</taxon>
        <taxon>Glomeromycotina</taxon>
        <taxon>Glomeromycetes</taxon>
        <taxon>Glomerales</taxon>
        <taxon>Glomeraceae</taxon>
        <taxon>Rhizophagus</taxon>
    </lineage>
</organism>
<evidence type="ECO:0000256" key="4">
    <source>
        <dbReference type="ARBA" id="ARBA00005366"/>
    </source>
</evidence>
<evidence type="ECO:0000256" key="15">
    <source>
        <dbReference type="ARBA" id="ARBA00023306"/>
    </source>
</evidence>
<feature type="region of interest" description="Disordered" evidence="19">
    <location>
        <begin position="185"/>
        <end position="207"/>
    </location>
</feature>
<dbReference type="GO" id="GO:0005874">
    <property type="term" value="C:microtubule"/>
    <property type="evidence" value="ECO:0007669"/>
    <property type="project" value="UniProtKB-KW"/>
</dbReference>
<evidence type="ECO:0000256" key="8">
    <source>
        <dbReference type="ARBA" id="ARBA00022701"/>
    </source>
</evidence>
<comment type="subcellular location">
    <subcellularLocation>
        <location evidence="3">Chromosome</location>
        <location evidence="3">Centromere</location>
        <location evidence="3">Kinetochore</location>
    </subcellularLocation>
    <subcellularLocation>
        <location evidence="2">Cytoplasm</location>
        <location evidence="2">Cytoskeleton</location>
        <location evidence="2">Spindle</location>
    </subcellularLocation>
    <subcellularLocation>
        <location evidence="1">Nucleus</location>
    </subcellularLocation>
</comment>
<evidence type="ECO:0000313" key="21">
    <source>
        <dbReference type="Proteomes" id="UP000022910"/>
    </source>
</evidence>
<keyword evidence="6" id="KW-0963">Cytoplasm</keyword>
<dbReference type="PANTHER" id="PTHR28216">
    <property type="entry name" value="DASH COMPLEX SUBUNIT DUO1"/>
    <property type="match status" value="1"/>
</dbReference>
<dbReference type="AlphaFoldDB" id="A0A015IRL0"/>
<keyword evidence="12" id="KW-0175">Coiled coil</keyword>
<dbReference type="STRING" id="1432141.A0A015IRL0"/>
<name>A0A015IRL0_RHIIW</name>
<evidence type="ECO:0000256" key="12">
    <source>
        <dbReference type="ARBA" id="ARBA00023054"/>
    </source>
</evidence>
<evidence type="ECO:0000256" key="1">
    <source>
        <dbReference type="ARBA" id="ARBA00004123"/>
    </source>
</evidence>
<evidence type="ECO:0000256" key="10">
    <source>
        <dbReference type="ARBA" id="ARBA00022829"/>
    </source>
</evidence>
<dbReference type="Proteomes" id="UP000022910">
    <property type="component" value="Unassembled WGS sequence"/>
</dbReference>